<dbReference type="KEGG" id="mlr:MELLADRAFT_104963"/>
<sequence length="542" mass="58810">MLLRSQSATSDQLFNKPPASSPANPSVKARTKRKPDFLDGNETTLRKSVGDLCQGFYGYPARPQQEDTVLPLLKGITSFLLAGTGFGKSRVPELFYLAHEPTSKPIILSINPLKGLGNDQVIEKKRVGLNAVNLTGSNCTTEACNAIMNGDYNFVYVNATLDYLQIINASRGHPKEAGNGHSDFARRYHATTGPNAKLDAVNAFVAEETERQRIAGMPPCDCSNCLPEEAEALWLAQPGLTNDNLDMALRMSASELAEVMSALPEPPPPPSFDSRTVALPCTKDDPILNSIKLEQLVTRLDRTFSTFFYSLFPKEPDLGPECYFDRDMAWDVAKNIDLLHQASDFGAILASETIKGQFDVLFVAYCQWKNECATAAVISEASERRKSIAKASGLPKTPQSCEGARLTKERAEAIRTSLKHAREQAKIDNQVAKANERAAREKARNDTALAKAAAKAARGQVSNRTKRPAEGPLEPGHQSSSGPSSPTQVDNTSDAPQRNRDDRPAALSERINLIILRTPTLKALTTGGGGRVRSLSAKCSAA</sequence>
<accession>F4RGM9</accession>
<dbReference type="Proteomes" id="UP000001072">
    <property type="component" value="Unassembled WGS sequence"/>
</dbReference>
<dbReference type="RefSeq" id="XP_007408118.1">
    <property type="nucleotide sequence ID" value="XM_007408056.1"/>
</dbReference>
<reference evidence="3" key="1">
    <citation type="journal article" date="2011" name="Proc. Natl. Acad. Sci. U.S.A.">
        <title>Obligate biotrophy features unraveled by the genomic analysis of rust fungi.</title>
        <authorList>
            <person name="Duplessis S."/>
            <person name="Cuomo C.A."/>
            <person name="Lin Y.-C."/>
            <person name="Aerts A."/>
            <person name="Tisserant E."/>
            <person name="Veneault-Fourrey C."/>
            <person name="Joly D.L."/>
            <person name="Hacquard S."/>
            <person name="Amselem J."/>
            <person name="Cantarel B.L."/>
            <person name="Chiu R."/>
            <person name="Coutinho P.M."/>
            <person name="Feau N."/>
            <person name="Field M."/>
            <person name="Frey P."/>
            <person name="Gelhaye E."/>
            <person name="Goldberg J."/>
            <person name="Grabherr M.G."/>
            <person name="Kodira C.D."/>
            <person name="Kohler A."/>
            <person name="Kuees U."/>
            <person name="Lindquist E.A."/>
            <person name="Lucas S.M."/>
            <person name="Mago R."/>
            <person name="Mauceli E."/>
            <person name="Morin E."/>
            <person name="Murat C."/>
            <person name="Pangilinan J.L."/>
            <person name="Park R."/>
            <person name="Pearson M."/>
            <person name="Quesneville H."/>
            <person name="Rouhier N."/>
            <person name="Sakthikumar S."/>
            <person name="Salamov A.A."/>
            <person name="Schmutz J."/>
            <person name="Selles B."/>
            <person name="Shapiro H."/>
            <person name="Tanguay P."/>
            <person name="Tuskan G.A."/>
            <person name="Henrissat B."/>
            <person name="Van de Peer Y."/>
            <person name="Rouze P."/>
            <person name="Ellis J.G."/>
            <person name="Dodds P.N."/>
            <person name="Schein J.E."/>
            <person name="Zhong S."/>
            <person name="Hamelin R.C."/>
            <person name="Grigoriev I.V."/>
            <person name="Szabo L.J."/>
            <person name="Martin F."/>
        </authorList>
    </citation>
    <scope>NUCLEOTIDE SEQUENCE [LARGE SCALE GENOMIC DNA]</scope>
    <source>
        <strain evidence="3">98AG31 / pathotype 3-4-7</strain>
    </source>
</reference>
<evidence type="ECO:0000313" key="2">
    <source>
        <dbReference type="EMBL" id="EGG08532.1"/>
    </source>
</evidence>
<proteinExistence type="predicted"/>
<feature type="compositionally biased region" description="Polar residues" evidence="1">
    <location>
        <begin position="1"/>
        <end position="13"/>
    </location>
</feature>
<dbReference type="AlphaFoldDB" id="F4RGM9"/>
<keyword evidence="3" id="KW-1185">Reference proteome</keyword>
<dbReference type="Gene3D" id="3.40.50.300">
    <property type="entry name" value="P-loop containing nucleotide triphosphate hydrolases"/>
    <property type="match status" value="1"/>
</dbReference>
<evidence type="ECO:0008006" key="4">
    <source>
        <dbReference type="Google" id="ProtNLM"/>
    </source>
</evidence>
<dbReference type="InParanoid" id="F4RGM9"/>
<feature type="compositionally biased region" description="Basic and acidic residues" evidence="1">
    <location>
        <begin position="434"/>
        <end position="445"/>
    </location>
</feature>
<organism evidence="3">
    <name type="scientific">Melampsora larici-populina (strain 98AG31 / pathotype 3-4-7)</name>
    <name type="common">Poplar leaf rust fungus</name>
    <dbReference type="NCBI Taxonomy" id="747676"/>
    <lineage>
        <taxon>Eukaryota</taxon>
        <taxon>Fungi</taxon>
        <taxon>Dikarya</taxon>
        <taxon>Basidiomycota</taxon>
        <taxon>Pucciniomycotina</taxon>
        <taxon>Pucciniomycetes</taxon>
        <taxon>Pucciniales</taxon>
        <taxon>Melampsoraceae</taxon>
        <taxon>Melampsora</taxon>
    </lineage>
</organism>
<feature type="compositionally biased region" description="Low complexity" evidence="1">
    <location>
        <begin position="15"/>
        <end position="28"/>
    </location>
</feature>
<evidence type="ECO:0000256" key="1">
    <source>
        <dbReference type="SAM" id="MobiDB-lite"/>
    </source>
</evidence>
<dbReference type="HOGENOM" id="CLU_611211_0_0_1"/>
<dbReference type="OrthoDB" id="2648609at2759"/>
<gene>
    <name evidence="2" type="ORF">MELLADRAFT_104963</name>
</gene>
<dbReference type="InterPro" id="IPR027417">
    <property type="entry name" value="P-loop_NTPase"/>
</dbReference>
<dbReference type="SUPFAM" id="SSF52540">
    <property type="entry name" value="P-loop containing nucleoside triphosphate hydrolases"/>
    <property type="match status" value="1"/>
</dbReference>
<protein>
    <recommendedName>
        <fullName evidence="4">ATP-dependent DNA helicase sgs1</fullName>
    </recommendedName>
</protein>
<evidence type="ECO:0000313" key="3">
    <source>
        <dbReference type="Proteomes" id="UP000001072"/>
    </source>
</evidence>
<dbReference type="VEuPathDB" id="FungiDB:MELLADRAFT_104963"/>
<dbReference type="GeneID" id="18922454"/>
<dbReference type="EMBL" id="GL883100">
    <property type="protein sequence ID" value="EGG08532.1"/>
    <property type="molecule type" value="Genomic_DNA"/>
</dbReference>
<feature type="compositionally biased region" description="Polar residues" evidence="1">
    <location>
        <begin position="487"/>
        <end position="496"/>
    </location>
</feature>
<feature type="region of interest" description="Disordered" evidence="1">
    <location>
        <begin position="1"/>
        <end position="41"/>
    </location>
</feature>
<feature type="region of interest" description="Disordered" evidence="1">
    <location>
        <begin position="420"/>
        <end position="505"/>
    </location>
</feature>
<feature type="compositionally biased region" description="Low complexity" evidence="1">
    <location>
        <begin position="448"/>
        <end position="457"/>
    </location>
</feature>
<name>F4RGM9_MELLP</name>